<dbReference type="EMBL" id="MEYV01000010">
    <property type="protein sequence ID" value="OGD40361.1"/>
    <property type="molecule type" value="Genomic_DNA"/>
</dbReference>
<feature type="transmembrane region" description="Helical" evidence="1">
    <location>
        <begin position="52"/>
        <end position="70"/>
    </location>
</feature>
<name>A0A1F5CBU3_9BACT</name>
<feature type="transmembrane region" description="Helical" evidence="1">
    <location>
        <begin position="126"/>
        <end position="142"/>
    </location>
</feature>
<evidence type="ECO:0000313" key="3">
    <source>
        <dbReference type="Proteomes" id="UP000177197"/>
    </source>
</evidence>
<sequence length="248" mass="27967">MQIQLIKINIFIVLLVQFLLLQWFLASQKSIFLGFIIVVASAIAFNRMLKEWIFTVLPTVWLFGNLAVLYFFPNQFVVLVAVGGYFGIFLLAAKAQYSFWQAASILNIYLLTSLIWFFILAQALDFILGLIFISVGTGLLFFQSMLITRRAGEFVNIKNKIQITTVSLGVSMGLAETAWAISFLPFGYFILGALFTVVFGAVLNIISSYYKVSSTDPETFKKIVTRSVILAFVFIIIFVTISPWLPQK</sequence>
<accession>A0A1F5CBU3</accession>
<proteinExistence type="predicted"/>
<keyword evidence="1" id="KW-1133">Transmembrane helix</keyword>
<protein>
    <submittedName>
        <fullName evidence="2">Uncharacterized protein</fullName>
    </submittedName>
</protein>
<feature type="transmembrane region" description="Helical" evidence="1">
    <location>
        <begin position="227"/>
        <end position="245"/>
    </location>
</feature>
<keyword evidence="1" id="KW-0812">Transmembrane</keyword>
<dbReference type="Proteomes" id="UP000177197">
    <property type="component" value="Unassembled WGS sequence"/>
</dbReference>
<keyword evidence="1" id="KW-0472">Membrane</keyword>
<evidence type="ECO:0000256" key="1">
    <source>
        <dbReference type="SAM" id="Phobius"/>
    </source>
</evidence>
<evidence type="ECO:0000313" key="2">
    <source>
        <dbReference type="EMBL" id="OGD40361.1"/>
    </source>
</evidence>
<reference evidence="2 3" key="1">
    <citation type="journal article" date="2016" name="Nat. Commun.">
        <title>Thousands of microbial genomes shed light on interconnected biogeochemical processes in an aquifer system.</title>
        <authorList>
            <person name="Anantharaman K."/>
            <person name="Brown C.T."/>
            <person name="Hug L.A."/>
            <person name="Sharon I."/>
            <person name="Castelle C.J."/>
            <person name="Probst A.J."/>
            <person name="Thomas B.C."/>
            <person name="Singh A."/>
            <person name="Wilkins M.J."/>
            <person name="Karaoz U."/>
            <person name="Brodie E.L."/>
            <person name="Williams K.H."/>
            <person name="Hubbard S.S."/>
            <person name="Banfield J.F."/>
        </authorList>
    </citation>
    <scope>NUCLEOTIDE SEQUENCE [LARGE SCALE GENOMIC DNA]</scope>
</reference>
<feature type="transmembrane region" description="Helical" evidence="1">
    <location>
        <begin position="187"/>
        <end position="206"/>
    </location>
</feature>
<feature type="transmembrane region" description="Helical" evidence="1">
    <location>
        <begin position="163"/>
        <end position="181"/>
    </location>
</feature>
<organism evidence="2 3">
    <name type="scientific">Candidatus Azambacteria bacterium RIFCSPLOWO2_02_FULL_44_14</name>
    <dbReference type="NCBI Taxonomy" id="1797306"/>
    <lineage>
        <taxon>Bacteria</taxon>
        <taxon>Candidatus Azamiibacteriota</taxon>
    </lineage>
</organism>
<feature type="transmembrane region" description="Helical" evidence="1">
    <location>
        <begin position="76"/>
        <end position="93"/>
    </location>
</feature>
<feature type="transmembrane region" description="Helical" evidence="1">
    <location>
        <begin position="100"/>
        <end position="120"/>
    </location>
</feature>
<comment type="caution">
    <text evidence="2">The sequence shown here is derived from an EMBL/GenBank/DDBJ whole genome shotgun (WGS) entry which is preliminary data.</text>
</comment>
<dbReference type="AlphaFoldDB" id="A0A1F5CBU3"/>
<gene>
    <name evidence="2" type="ORF">A3I30_03680</name>
</gene>
<feature type="transmembrane region" description="Helical" evidence="1">
    <location>
        <begin position="5"/>
        <end position="24"/>
    </location>
</feature>
<feature type="transmembrane region" description="Helical" evidence="1">
    <location>
        <begin position="30"/>
        <end position="45"/>
    </location>
</feature>